<comment type="caution">
    <text evidence="2">The sequence shown here is derived from an EMBL/GenBank/DDBJ whole genome shotgun (WGS) entry which is preliminary data.</text>
</comment>
<dbReference type="AlphaFoldDB" id="A0A9W4H0B8"/>
<feature type="compositionally biased region" description="Basic residues" evidence="1">
    <location>
        <begin position="63"/>
        <end position="75"/>
    </location>
</feature>
<evidence type="ECO:0000256" key="1">
    <source>
        <dbReference type="SAM" id="MobiDB-lite"/>
    </source>
</evidence>
<keyword evidence="3" id="KW-1185">Reference proteome</keyword>
<reference evidence="2" key="1">
    <citation type="submission" date="2021-06" db="EMBL/GenBank/DDBJ databases">
        <authorList>
            <person name="Arsene-Ploetze F."/>
        </authorList>
    </citation>
    <scope>NUCLEOTIDE SEQUENCE</scope>
    <source>
        <strain evidence="2">SBRY1</strain>
    </source>
</reference>
<feature type="compositionally biased region" description="Basic residues" evidence="1">
    <location>
        <begin position="139"/>
        <end position="148"/>
    </location>
</feature>
<feature type="compositionally biased region" description="Gly residues" evidence="1">
    <location>
        <begin position="24"/>
        <end position="34"/>
    </location>
</feature>
<name>A0A9W4H0B8_9ACTN</name>
<protein>
    <submittedName>
        <fullName evidence="2">Uncharacterized protein</fullName>
    </submittedName>
</protein>
<sequence>MSGDAAAVDAAEEEARRGARGLHIGAGGGDGADGGDLAVVAGRRRRGARDGGDLQPDRTADRRHGRCGALHHRGGGRLPDTRRAAHRAGRGGDQGGEVGLPSGPQGDRSRLGAPAALVAGGGLRRRGGLLAGAALRGGHAPRRCRRGAVRQVAAAGPDRARQGRAALGPPGRRSGRLPAHRHSRR</sequence>
<feature type="compositionally biased region" description="Basic and acidic residues" evidence="1">
    <location>
        <begin position="48"/>
        <end position="62"/>
    </location>
</feature>
<feature type="region of interest" description="Disordered" evidence="1">
    <location>
        <begin position="134"/>
        <end position="185"/>
    </location>
</feature>
<proteinExistence type="predicted"/>
<feature type="compositionally biased region" description="Basic residues" evidence="1">
    <location>
        <begin position="173"/>
        <end position="185"/>
    </location>
</feature>
<evidence type="ECO:0000313" key="3">
    <source>
        <dbReference type="Proteomes" id="UP001153328"/>
    </source>
</evidence>
<evidence type="ECO:0000313" key="2">
    <source>
        <dbReference type="EMBL" id="CAG7636753.1"/>
    </source>
</evidence>
<dbReference type="EMBL" id="CAJVAX010000017">
    <property type="protein sequence ID" value="CAG7636753.1"/>
    <property type="molecule type" value="Genomic_DNA"/>
</dbReference>
<organism evidence="2 3">
    <name type="scientific">Actinacidiphila bryophytorum</name>
    <dbReference type="NCBI Taxonomy" id="1436133"/>
    <lineage>
        <taxon>Bacteria</taxon>
        <taxon>Bacillati</taxon>
        <taxon>Actinomycetota</taxon>
        <taxon>Actinomycetes</taxon>
        <taxon>Kitasatosporales</taxon>
        <taxon>Streptomycetaceae</taxon>
        <taxon>Actinacidiphila</taxon>
    </lineage>
</organism>
<feature type="region of interest" description="Disordered" evidence="1">
    <location>
        <begin position="1"/>
        <end position="114"/>
    </location>
</feature>
<dbReference type="Proteomes" id="UP001153328">
    <property type="component" value="Unassembled WGS sequence"/>
</dbReference>
<gene>
    <name evidence="2" type="ORF">SBRY_30052</name>
</gene>
<accession>A0A9W4H0B8</accession>